<evidence type="ECO:0000313" key="4">
    <source>
        <dbReference type="Proteomes" id="UP000663525"/>
    </source>
</evidence>
<dbReference type="EMBL" id="CP064787">
    <property type="protein sequence ID" value="QSG05098.1"/>
    <property type="molecule type" value="Genomic_DNA"/>
</dbReference>
<sequence length="435" mass="49525">MTNIAIVTLDTLRKDSFDEYFDWLPGIKFENVWSPGRFTSTAHAAMFCGLYPSELGVNSRSKDLATDRRTIAEILTSHGFRTTAISANPLVSPEFNFDRGFDSFYRAGRTRSSRPEIFDWASEIRKSTRSGLSRDIQLMYKCIRSDSNTAKSLKFGIDLKLNNIYSSIEVQNILKRIDFSENEFLYINIMDAHAPYTPPKEFQTVGYQEPSISERMGGYSSREITAQKEAYTNSIKFLSKQYKKIYNTLARDFDYIFTLSDHGELFGERNNLIRHMLGVPPELVHVPLCISGPELKNRNESPNRSLLEIYPTILNLAGITKESRGKDLLNESSEEHYLTECNGLAEAFRKQLLESNMTEKELSKWDRSRQGVTLSDGGYLFQNYEGKEEATQQAESSNQTISNVINKLNIDYCETSGGKNISEGTIAQLKDLGYR</sequence>
<dbReference type="Gene3D" id="3.40.720.10">
    <property type="entry name" value="Alkaline Phosphatase, subunit A"/>
    <property type="match status" value="1"/>
</dbReference>
<protein>
    <submittedName>
        <fullName evidence="3">Arylsulfatase A or related enzyme</fullName>
    </submittedName>
</protein>
<evidence type="ECO:0000256" key="1">
    <source>
        <dbReference type="ARBA" id="ARBA00008779"/>
    </source>
</evidence>
<gene>
    <name evidence="3" type="ORF">HSR121_0744</name>
</gene>
<dbReference type="InterPro" id="IPR050738">
    <property type="entry name" value="Sulfatase"/>
</dbReference>
<dbReference type="SUPFAM" id="SSF53649">
    <property type="entry name" value="Alkaline phosphatase-like"/>
    <property type="match status" value="1"/>
</dbReference>
<dbReference type="PANTHER" id="PTHR42693:SF33">
    <property type="entry name" value="ARYLSULFATASE"/>
    <property type="match status" value="1"/>
</dbReference>
<proteinExistence type="inferred from homology"/>
<dbReference type="GeneID" id="68854383"/>
<evidence type="ECO:0000259" key="2">
    <source>
        <dbReference type="Pfam" id="PF00884"/>
    </source>
</evidence>
<reference evidence="3" key="1">
    <citation type="submission" date="2020-11" db="EMBL/GenBank/DDBJ databases">
        <title>Carbohydrate-dependent, anaerobic sulfur respiration: A novel catabolism in halophilic archaea.</title>
        <authorList>
            <person name="Sorokin D.Y."/>
            <person name="Messina E."/>
            <person name="Smedile F."/>
            <person name="La Cono V."/>
            <person name="Hallsworth J.E."/>
            <person name="Yakimov M.M."/>
        </authorList>
    </citation>
    <scope>NUCLEOTIDE SEQUENCE</scope>
    <source>
        <strain evidence="3">HSR12-1</strain>
    </source>
</reference>
<dbReference type="InterPro" id="IPR000917">
    <property type="entry name" value="Sulfatase_N"/>
</dbReference>
<dbReference type="Proteomes" id="UP000663525">
    <property type="component" value="Chromosome"/>
</dbReference>
<dbReference type="Pfam" id="PF00884">
    <property type="entry name" value="Sulfatase"/>
    <property type="match status" value="1"/>
</dbReference>
<feature type="domain" description="Sulfatase N-terminal" evidence="2">
    <location>
        <begin position="26"/>
        <end position="319"/>
    </location>
</feature>
<dbReference type="AlphaFoldDB" id="A0A897MYP3"/>
<evidence type="ECO:0000313" key="3">
    <source>
        <dbReference type="EMBL" id="QSG05098.1"/>
    </source>
</evidence>
<dbReference type="GO" id="GO:0004065">
    <property type="term" value="F:arylsulfatase activity"/>
    <property type="evidence" value="ECO:0007669"/>
    <property type="project" value="TreeGrafter"/>
</dbReference>
<dbReference type="RefSeq" id="WP_229114755.1">
    <property type="nucleotide sequence ID" value="NZ_CP064787.1"/>
</dbReference>
<organism evidence="3 4">
    <name type="scientific">Halapricum desulfuricans</name>
    <dbReference type="NCBI Taxonomy" id="2841257"/>
    <lineage>
        <taxon>Archaea</taxon>
        <taxon>Methanobacteriati</taxon>
        <taxon>Methanobacteriota</taxon>
        <taxon>Stenosarchaea group</taxon>
        <taxon>Halobacteria</taxon>
        <taxon>Halobacteriales</taxon>
        <taxon>Haloarculaceae</taxon>
        <taxon>Halapricum</taxon>
    </lineage>
</organism>
<accession>A0A897MYP3</accession>
<name>A0A897MYP3_9EURY</name>
<dbReference type="InterPro" id="IPR017850">
    <property type="entry name" value="Alkaline_phosphatase_core_sf"/>
</dbReference>
<comment type="similarity">
    <text evidence="1">Belongs to the sulfatase family.</text>
</comment>
<dbReference type="PANTHER" id="PTHR42693">
    <property type="entry name" value="ARYLSULFATASE FAMILY MEMBER"/>
    <property type="match status" value="1"/>
</dbReference>